<feature type="region of interest" description="Disordered" evidence="1">
    <location>
        <begin position="65"/>
        <end position="89"/>
    </location>
</feature>
<comment type="caution">
    <text evidence="2">The sequence shown here is derived from an EMBL/GenBank/DDBJ whole genome shotgun (WGS) entry which is preliminary data.</text>
</comment>
<accession>A0A8X6U6R1</accession>
<name>A0A8X6U6R1_NEPPI</name>
<keyword evidence="3" id="KW-1185">Reference proteome</keyword>
<evidence type="ECO:0000313" key="2">
    <source>
        <dbReference type="EMBL" id="GFT80051.1"/>
    </source>
</evidence>
<reference evidence="2" key="1">
    <citation type="submission" date="2020-08" db="EMBL/GenBank/DDBJ databases">
        <title>Multicomponent nature underlies the extraordinary mechanical properties of spider dragline silk.</title>
        <authorList>
            <person name="Kono N."/>
            <person name="Nakamura H."/>
            <person name="Mori M."/>
            <person name="Yoshida Y."/>
            <person name="Ohtoshi R."/>
            <person name="Malay A.D."/>
            <person name="Moran D.A.P."/>
            <person name="Tomita M."/>
            <person name="Numata K."/>
            <person name="Arakawa K."/>
        </authorList>
    </citation>
    <scope>NUCLEOTIDE SEQUENCE</scope>
</reference>
<sequence length="133" mass="14892">MHTCFSCSTNWFPFSTAKGVNRIVSTEVGKYSVDRENIWVPLPDGGSIGVGARLPLLIPKKKCDRPSAGGRANRISNRDALTPQSGNTYSQGEWVCREEMLGCRDYPHWRRIRTTRLLTIRGGRGLKDELKGI</sequence>
<proteinExistence type="predicted"/>
<dbReference type="AlphaFoldDB" id="A0A8X6U6R1"/>
<gene>
    <name evidence="2" type="ORF">NPIL_540491</name>
</gene>
<evidence type="ECO:0000256" key="1">
    <source>
        <dbReference type="SAM" id="MobiDB-lite"/>
    </source>
</evidence>
<dbReference type="EMBL" id="BMAW01118488">
    <property type="protein sequence ID" value="GFT80051.1"/>
    <property type="molecule type" value="Genomic_DNA"/>
</dbReference>
<organism evidence="2 3">
    <name type="scientific">Nephila pilipes</name>
    <name type="common">Giant wood spider</name>
    <name type="synonym">Nephila maculata</name>
    <dbReference type="NCBI Taxonomy" id="299642"/>
    <lineage>
        <taxon>Eukaryota</taxon>
        <taxon>Metazoa</taxon>
        <taxon>Ecdysozoa</taxon>
        <taxon>Arthropoda</taxon>
        <taxon>Chelicerata</taxon>
        <taxon>Arachnida</taxon>
        <taxon>Araneae</taxon>
        <taxon>Araneomorphae</taxon>
        <taxon>Entelegynae</taxon>
        <taxon>Araneoidea</taxon>
        <taxon>Nephilidae</taxon>
        <taxon>Nephila</taxon>
    </lineage>
</organism>
<dbReference type="Proteomes" id="UP000887013">
    <property type="component" value="Unassembled WGS sequence"/>
</dbReference>
<protein>
    <submittedName>
        <fullName evidence="2">Uncharacterized protein</fullName>
    </submittedName>
</protein>
<evidence type="ECO:0000313" key="3">
    <source>
        <dbReference type="Proteomes" id="UP000887013"/>
    </source>
</evidence>